<name>A0A852RHE5_9MICO</name>
<evidence type="ECO:0000313" key="2">
    <source>
        <dbReference type="EMBL" id="NYD27624.1"/>
    </source>
</evidence>
<dbReference type="InterPro" id="IPR011050">
    <property type="entry name" value="Pectin_lyase_fold/virulence"/>
</dbReference>
<comment type="caution">
    <text evidence="2">The sequence shown here is derived from an EMBL/GenBank/DDBJ whole genome shotgun (WGS) entry which is preliminary data.</text>
</comment>
<dbReference type="AlphaFoldDB" id="A0A852RHE5"/>
<organism evidence="2 3">
    <name type="scientific">Leucobacter aridicollis</name>
    <dbReference type="NCBI Taxonomy" id="283878"/>
    <lineage>
        <taxon>Bacteria</taxon>
        <taxon>Bacillati</taxon>
        <taxon>Actinomycetota</taxon>
        <taxon>Actinomycetes</taxon>
        <taxon>Micrococcales</taxon>
        <taxon>Microbacteriaceae</taxon>
        <taxon>Leucobacter</taxon>
    </lineage>
</organism>
<gene>
    <name evidence="2" type="ORF">BJ960_002427</name>
</gene>
<protein>
    <submittedName>
        <fullName evidence="2">Uncharacterized protein</fullName>
    </submittedName>
</protein>
<keyword evidence="3" id="KW-1185">Reference proteome</keyword>
<evidence type="ECO:0000256" key="1">
    <source>
        <dbReference type="SAM" id="MobiDB-lite"/>
    </source>
</evidence>
<dbReference type="EMBL" id="JACCBD010000001">
    <property type="protein sequence ID" value="NYD27624.1"/>
    <property type="molecule type" value="Genomic_DNA"/>
</dbReference>
<accession>A0A852RHE5</accession>
<evidence type="ECO:0000313" key="3">
    <source>
        <dbReference type="Proteomes" id="UP000586095"/>
    </source>
</evidence>
<proteinExistence type="predicted"/>
<dbReference type="SUPFAM" id="SSF51126">
    <property type="entry name" value="Pectin lyase-like"/>
    <property type="match status" value="1"/>
</dbReference>
<sequence>MTHTFELNSADVTANAKDANPGDGICATAAGTCTMRAALEESNALNLAPGAILITPAAGFTGNIDPVPLSGYQYMETASPSSRDGGSHFAVTAPVTIDMKSQVTIEASRDTGGALFHANGPDINFLNMNQALSGETSFVMGPKALRVTIDGGSSVTQAHYGPERFVVYREGAKDITVKNYRLQGFYAGDALFWVNAQSATPIENIVIDNVRVTYTVGGSCSSSDGSGCRTDILGFSGRGAGVIVDGFTFTNSFVSNLLAQSAFPFATGNTAGTSAKVSDITITDNEFINVRGTGSGSTNAFITLPYGQIAGKNEISGNQFVRDTSGQTMAVAWNGNTTSGNAGDMRIANNYFNGYSANSIYLYDTGTVNVEKNTFGERSASQNRPGTAEEGRDGSNALLDNNRNANGRVMTWYPTGDSAVLTGDAPAGSIQVESPLAADVPACVATLDVSAPSDLPLPESTVDLDLYWTADRTAEVYLGRVEGITGSSAKLLLDLPVGPQKFPSTVVGEFDEATIVDANTGAGQGYVRMQTVGATTGQSSQYSRMVGFSGNCRPELTIDQSATQNDSTMARDLHYTVKSSLPLDPASVTAGVVDVTAAAVAETVDAGRLNPRSVSVKPISGTANREFTVIARVDDSAKVTAGIAAEKVTSTGGLTNRAAAESTDPDITFINPVQAKPGSFTLVTGEPTGKQYQLTIASGAPKPSSDLNFVATPDQAATDNSVELSNVNAVIAAGATSSGKIKVTAAEGDVPANTPVRFSHTVTSDDSNFDGLVVNDLLVKLFSTDPSVKITKRAFTDVGDASSPAQIMATGTEALAGARLTDGQAVCFVYEVSNISADDWATELTDIMVTDTDTRLGDGGLIGSVPSLAVGQSTLLSACGSLMPEDTTVGGSR</sequence>
<feature type="region of interest" description="Disordered" evidence="1">
    <location>
        <begin position="375"/>
        <end position="401"/>
    </location>
</feature>
<dbReference type="Gene3D" id="2.160.20.10">
    <property type="entry name" value="Single-stranded right-handed beta-helix, Pectin lyase-like"/>
    <property type="match status" value="1"/>
</dbReference>
<dbReference type="RefSeq" id="WP_185987478.1">
    <property type="nucleotide sequence ID" value="NZ_BAAALZ010000001.1"/>
</dbReference>
<dbReference type="Proteomes" id="UP000586095">
    <property type="component" value="Unassembled WGS sequence"/>
</dbReference>
<dbReference type="InterPro" id="IPR012334">
    <property type="entry name" value="Pectin_lyas_fold"/>
</dbReference>
<reference evidence="2 3" key="1">
    <citation type="submission" date="2020-07" db="EMBL/GenBank/DDBJ databases">
        <title>Sequencing the genomes of 1000 actinobacteria strains.</title>
        <authorList>
            <person name="Klenk H.-P."/>
        </authorList>
    </citation>
    <scope>NUCLEOTIDE SEQUENCE [LARGE SCALE GENOMIC DNA]</scope>
    <source>
        <strain evidence="2 3">DSM 17380</strain>
    </source>
</reference>